<name>A0ABY6P4I3_9NOCA</name>
<feature type="compositionally biased region" description="Gly residues" evidence="1">
    <location>
        <begin position="24"/>
        <end position="36"/>
    </location>
</feature>
<dbReference type="RefSeq" id="WP_265384092.1">
    <property type="nucleotide sequence ID" value="NZ_CP110615.1"/>
</dbReference>
<keyword evidence="3" id="KW-1185">Reference proteome</keyword>
<feature type="region of interest" description="Disordered" evidence="1">
    <location>
        <begin position="88"/>
        <end position="120"/>
    </location>
</feature>
<evidence type="ECO:0000256" key="1">
    <source>
        <dbReference type="SAM" id="MobiDB-lite"/>
    </source>
</evidence>
<evidence type="ECO:0000313" key="3">
    <source>
        <dbReference type="Proteomes" id="UP001164965"/>
    </source>
</evidence>
<accession>A0ABY6P4I3</accession>
<evidence type="ECO:0000313" key="2">
    <source>
        <dbReference type="EMBL" id="UZJ25988.1"/>
    </source>
</evidence>
<dbReference type="Proteomes" id="UP001164965">
    <property type="component" value="Chromosome"/>
</dbReference>
<keyword evidence="2" id="KW-0489">Methyltransferase</keyword>
<dbReference type="GO" id="GO:0032259">
    <property type="term" value="P:methylation"/>
    <property type="evidence" value="ECO:0007669"/>
    <property type="project" value="UniProtKB-KW"/>
</dbReference>
<gene>
    <name evidence="2" type="ORF">RHODO2019_06025</name>
</gene>
<sequence length="120" mass="12136">MNHKTHLHLVGGLVLVGAVVLPTGGGSTSGPAGGGTSARARRPRLGTGTPDELEDAEVRVWHLYLAGSALGFESGDLQVHQSLAVRSADGHSGVPLRPGWDARPLAAPAAPAPARLQAAS</sequence>
<keyword evidence="2" id="KW-0808">Transferase</keyword>
<dbReference type="EMBL" id="CP110615">
    <property type="protein sequence ID" value="UZJ25988.1"/>
    <property type="molecule type" value="Genomic_DNA"/>
</dbReference>
<protein>
    <submittedName>
        <fullName evidence="2">Class I SAM-dependent methyltransferase</fullName>
    </submittedName>
</protein>
<feature type="compositionally biased region" description="Low complexity" evidence="1">
    <location>
        <begin position="102"/>
        <end position="120"/>
    </location>
</feature>
<feature type="region of interest" description="Disordered" evidence="1">
    <location>
        <begin position="24"/>
        <end position="51"/>
    </location>
</feature>
<proteinExistence type="predicted"/>
<organism evidence="2 3">
    <name type="scientific">Rhodococcus antarcticus</name>
    <dbReference type="NCBI Taxonomy" id="2987751"/>
    <lineage>
        <taxon>Bacteria</taxon>
        <taxon>Bacillati</taxon>
        <taxon>Actinomycetota</taxon>
        <taxon>Actinomycetes</taxon>
        <taxon>Mycobacteriales</taxon>
        <taxon>Nocardiaceae</taxon>
        <taxon>Rhodococcus</taxon>
    </lineage>
</organism>
<dbReference type="GO" id="GO:0008168">
    <property type="term" value="F:methyltransferase activity"/>
    <property type="evidence" value="ECO:0007669"/>
    <property type="project" value="UniProtKB-KW"/>
</dbReference>
<reference evidence="2" key="1">
    <citation type="submission" date="2022-10" db="EMBL/GenBank/DDBJ databases">
        <title>Rhodococcus sp.75.</title>
        <authorList>
            <person name="Sun M."/>
        </authorList>
    </citation>
    <scope>NUCLEOTIDE SEQUENCE</scope>
    <source>
        <strain evidence="2">75</strain>
    </source>
</reference>